<dbReference type="EMBL" id="JAWDJX010000056">
    <property type="protein sequence ID" value="KAK3047839.1"/>
    <property type="molecule type" value="Genomic_DNA"/>
</dbReference>
<keyword evidence="2" id="KW-1185">Reference proteome</keyword>
<gene>
    <name evidence="1" type="ORF">LTR09_010814</name>
</gene>
<organism evidence="1 2">
    <name type="scientific">Extremus antarcticus</name>
    <dbReference type="NCBI Taxonomy" id="702011"/>
    <lineage>
        <taxon>Eukaryota</taxon>
        <taxon>Fungi</taxon>
        <taxon>Dikarya</taxon>
        <taxon>Ascomycota</taxon>
        <taxon>Pezizomycotina</taxon>
        <taxon>Dothideomycetes</taxon>
        <taxon>Dothideomycetidae</taxon>
        <taxon>Mycosphaerellales</taxon>
        <taxon>Extremaceae</taxon>
        <taxon>Extremus</taxon>
    </lineage>
</organism>
<evidence type="ECO:0000313" key="1">
    <source>
        <dbReference type="EMBL" id="KAK3047839.1"/>
    </source>
</evidence>
<comment type="caution">
    <text evidence="1">The sequence shown here is derived from an EMBL/GenBank/DDBJ whole genome shotgun (WGS) entry which is preliminary data.</text>
</comment>
<dbReference type="Proteomes" id="UP001271007">
    <property type="component" value="Unassembled WGS sequence"/>
</dbReference>
<protein>
    <submittedName>
        <fullName evidence="1">Uncharacterized protein</fullName>
    </submittedName>
</protein>
<reference evidence="1" key="1">
    <citation type="submission" date="2023-04" db="EMBL/GenBank/DDBJ databases">
        <title>Black Yeasts Isolated from many extreme environments.</title>
        <authorList>
            <person name="Coleine C."/>
            <person name="Stajich J.E."/>
            <person name="Selbmann L."/>
        </authorList>
    </citation>
    <scope>NUCLEOTIDE SEQUENCE</scope>
    <source>
        <strain evidence="1">CCFEE 5312</strain>
    </source>
</reference>
<dbReference type="AlphaFoldDB" id="A0AAJ0G5D8"/>
<sequence length="397" mass="46812">MDHNICNTILRCFQAGWSLYERYAQSTWKADSGHPPATVKSENTRVPPRKATRTAFFDLPLELRQTVYGYMLPSDRTINFPLHRQEEKTVFAVCATHKVLCEELEMWMYRECSASLNITPDVVMEDINELPMKLEWYRFQRIDIRISYYQGSGEGRAWDPWPSGTRLRQAVASLRHGHPSELPNLTICFVEDTTLNIGDSEWTEEIPEGRKSRWTGCCDEIDHDWSNYKEPAYEYSRPEHYRLKDSDSGSDSGEDEYVRDYRTETWVRTRSHTSEPLVARVLDHFVDLPPCRLASVRRLSYLDKDYRDGEHDYDPEARTFDDCYMTDLCNALEFWLEGRRDGIDIDPRRDDLYFNRTELERLAYRHYVGGWYCDGAQPQPWERYTETLGDGEEYVEV</sequence>
<proteinExistence type="predicted"/>
<evidence type="ECO:0000313" key="2">
    <source>
        <dbReference type="Proteomes" id="UP001271007"/>
    </source>
</evidence>
<name>A0AAJ0G5D8_9PEZI</name>
<accession>A0AAJ0G5D8</accession>